<dbReference type="GO" id="GO:0005782">
    <property type="term" value="C:peroxisomal matrix"/>
    <property type="evidence" value="ECO:0007669"/>
    <property type="project" value="TreeGrafter"/>
</dbReference>
<organism evidence="4 5">
    <name type="scientific">Tieghemiomyces parasiticus</name>
    <dbReference type="NCBI Taxonomy" id="78921"/>
    <lineage>
        <taxon>Eukaryota</taxon>
        <taxon>Fungi</taxon>
        <taxon>Fungi incertae sedis</taxon>
        <taxon>Zoopagomycota</taxon>
        <taxon>Kickxellomycotina</taxon>
        <taxon>Dimargaritomycetes</taxon>
        <taxon>Dimargaritales</taxon>
        <taxon>Dimargaritaceae</taxon>
        <taxon>Tieghemiomyces</taxon>
    </lineage>
</organism>
<evidence type="ECO:0000259" key="3">
    <source>
        <dbReference type="Pfam" id="PF13622"/>
    </source>
</evidence>
<dbReference type="Proteomes" id="UP001150569">
    <property type="component" value="Unassembled WGS sequence"/>
</dbReference>
<comment type="similarity">
    <text evidence="1">Belongs to the C/M/P thioester hydrolase family.</text>
</comment>
<dbReference type="EC" id="3.1.2.2" evidence="4"/>
<dbReference type="SUPFAM" id="SSF54637">
    <property type="entry name" value="Thioesterase/thiol ester dehydrase-isomerase"/>
    <property type="match status" value="1"/>
</dbReference>
<dbReference type="EMBL" id="JANBPT010000583">
    <property type="protein sequence ID" value="KAJ1916455.1"/>
    <property type="molecule type" value="Genomic_DNA"/>
</dbReference>
<dbReference type="Pfam" id="PF13622">
    <property type="entry name" value="4HBT_3"/>
    <property type="match status" value="1"/>
</dbReference>
<evidence type="ECO:0000313" key="5">
    <source>
        <dbReference type="Proteomes" id="UP001150569"/>
    </source>
</evidence>
<dbReference type="CDD" id="cd03445">
    <property type="entry name" value="Thioesterase_II_repeat2"/>
    <property type="match status" value="1"/>
</dbReference>
<dbReference type="InterPro" id="IPR042171">
    <property type="entry name" value="Acyl-CoA_hotdog"/>
</dbReference>
<accession>A0A9W8A384</accession>
<dbReference type="GO" id="GO:0006637">
    <property type="term" value="P:acyl-CoA metabolic process"/>
    <property type="evidence" value="ECO:0007669"/>
    <property type="project" value="InterPro"/>
</dbReference>
<dbReference type="GO" id="GO:0009062">
    <property type="term" value="P:fatty acid catabolic process"/>
    <property type="evidence" value="ECO:0007669"/>
    <property type="project" value="TreeGrafter"/>
</dbReference>
<dbReference type="AlphaFoldDB" id="A0A9W8A384"/>
<evidence type="ECO:0000256" key="1">
    <source>
        <dbReference type="ARBA" id="ARBA00006538"/>
    </source>
</evidence>
<gene>
    <name evidence="4" type="primary">TES1_1</name>
    <name evidence="4" type="ORF">IWQ60_008101</name>
</gene>
<dbReference type="OrthoDB" id="68328at2759"/>
<dbReference type="PANTHER" id="PTHR11066:SF34">
    <property type="entry name" value="ACYL-COENZYME A THIOESTERASE 8"/>
    <property type="match status" value="1"/>
</dbReference>
<reference evidence="4" key="1">
    <citation type="submission" date="2022-07" db="EMBL/GenBank/DDBJ databases">
        <title>Phylogenomic reconstructions and comparative analyses of Kickxellomycotina fungi.</title>
        <authorList>
            <person name="Reynolds N.K."/>
            <person name="Stajich J.E."/>
            <person name="Barry K."/>
            <person name="Grigoriev I.V."/>
            <person name="Crous P."/>
            <person name="Smith M.E."/>
        </authorList>
    </citation>
    <scope>NUCLEOTIDE SEQUENCE</scope>
    <source>
        <strain evidence="4">RSA 861</strain>
    </source>
</reference>
<proteinExistence type="inferred from homology"/>
<keyword evidence="5" id="KW-1185">Reference proteome</keyword>
<dbReference type="Gene3D" id="2.40.160.210">
    <property type="entry name" value="Acyl-CoA thioesterase, double hotdog domain"/>
    <property type="match status" value="1"/>
</dbReference>
<feature type="domain" description="Acyl-CoA thioesterase-like N-terminal HotDog" evidence="3">
    <location>
        <begin position="12"/>
        <end position="93"/>
    </location>
</feature>
<protein>
    <submittedName>
        <fullName evidence="4">Acyl-CoA thioesterase</fullName>
        <ecNumber evidence="4">3.1.2.2</ecNumber>
    </submittedName>
</protein>
<sequence>MDFYRGDNLWLPWGSRGVFGGQVVAQALVAATKTVSKQYVVHSLHSYFILGGDNSMPIIYQVDRVRNGRNFCTRTVSARQKGRTIFTCTCSFQIPRKEAAEHQ</sequence>
<dbReference type="InterPro" id="IPR029069">
    <property type="entry name" value="HotDog_dom_sf"/>
</dbReference>
<feature type="non-terminal residue" evidence="4">
    <location>
        <position position="103"/>
    </location>
</feature>
<keyword evidence="2 4" id="KW-0378">Hydrolase</keyword>
<dbReference type="PANTHER" id="PTHR11066">
    <property type="entry name" value="ACYL-COA THIOESTERASE"/>
    <property type="match status" value="1"/>
</dbReference>
<evidence type="ECO:0000313" key="4">
    <source>
        <dbReference type="EMBL" id="KAJ1916455.1"/>
    </source>
</evidence>
<dbReference type="InterPro" id="IPR003703">
    <property type="entry name" value="Acyl_CoA_thio"/>
</dbReference>
<name>A0A9W8A384_9FUNG</name>
<comment type="caution">
    <text evidence="4">The sequence shown here is derived from an EMBL/GenBank/DDBJ whole genome shotgun (WGS) entry which is preliminary data.</text>
</comment>
<evidence type="ECO:0000256" key="2">
    <source>
        <dbReference type="ARBA" id="ARBA00022801"/>
    </source>
</evidence>
<dbReference type="GO" id="GO:0047617">
    <property type="term" value="F:fatty acyl-CoA hydrolase activity"/>
    <property type="evidence" value="ECO:0007669"/>
    <property type="project" value="InterPro"/>
</dbReference>
<dbReference type="InterPro" id="IPR049449">
    <property type="entry name" value="TesB_ACOT8-like_N"/>
</dbReference>